<keyword evidence="1" id="KW-0479">Metal-binding</keyword>
<dbReference type="GO" id="GO:0005509">
    <property type="term" value="F:calcium ion binding"/>
    <property type="evidence" value="ECO:0007669"/>
    <property type="project" value="InterPro"/>
</dbReference>
<dbReference type="InterPro" id="IPR002048">
    <property type="entry name" value="EF_hand_dom"/>
</dbReference>
<dbReference type="SUPFAM" id="SSF54211">
    <property type="entry name" value="Ribosomal protein S5 domain 2-like"/>
    <property type="match status" value="1"/>
</dbReference>
<dbReference type="InterPro" id="IPR011992">
    <property type="entry name" value="EF-hand-dom_pair"/>
</dbReference>
<feature type="domain" description="EF-hand" evidence="7">
    <location>
        <begin position="420"/>
        <end position="455"/>
    </location>
</feature>
<evidence type="ECO:0000256" key="4">
    <source>
        <dbReference type="ARBA" id="ARBA00022980"/>
    </source>
</evidence>
<dbReference type="SUPFAM" id="SSF47473">
    <property type="entry name" value="EF-hand"/>
    <property type="match status" value="1"/>
</dbReference>
<feature type="non-terminal residue" evidence="8">
    <location>
        <position position="1"/>
    </location>
</feature>
<organism evidence="8 9">
    <name type="scientific">Trichinella britovi</name>
    <name type="common">Parasitic roundworm</name>
    <dbReference type="NCBI Taxonomy" id="45882"/>
    <lineage>
        <taxon>Eukaryota</taxon>
        <taxon>Metazoa</taxon>
        <taxon>Ecdysozoa</taxon>
        <taxon>Nematoda</taxon>
        <taxon>Enoplea</taxon>
        <taxon>Dorylaimia</taxon>
        <taxon>Trichinellida</taxon>
        <taxon>Trichinellidae</taxon>
        <taxon>Trichinella</taxon>
    </lineage>
</organism>
<dbReference type="GO" id="GO:0002119">
    <property type="term" value="P:nematode larval development"/>
    <property type="evidence" value="ECO:0007669"/>
    <property type="project" value="UniProtKB-ARBA"/>
</dbReference>
<keyword evidence="2" id="KW-0677">Repeat</keyword>
<dbReference type="InterPro" id="IPR050403">
    <property type="entry name" value="Myosin_RLC"/>
</dbReference>
<dbReference type="InterPro" id="IPR000754">
    <property type="entry name" value="Ribosomal_uS9"/>
</dbReference>
<comment type="subunit">
    <text evidence="6">Myosin is a hexamer of 2 heavy chains and 4 light chains (two regulatory light chains and two essential light chains).</text>
</comment>
<feature type="domain" description="EF-hand" evidence="7">
    <location>
        <begin position="489"/>
        <end position="524"/>
    </location>
</feature>
<dbReference type="Pfam" id="PF13499">
    <property type="entry name" value="EF-hand_7"/>
    <property type="match status" value="1"/>
</dbReference>
<keyword evidence="3" id="KW-0106">Calcium</keyword>
<dbReference type="AlphaFoldDB" id="A0A0V1CZW5"/>
<dbReference type="SMART" id="SM00054">
    <property type="entry name" value="EFh"/>
    <property type="match status" value="2"/>
</dbReference>
<evidence type="ECO:0000256" key="5">
    <source>
        <dbReference type="ARBA" id="ARBA00023274"/>
    </source>
</evidence>
<dbReference type="GO" id="GO:0006412">
    <property type="term" value="P:translation"/>
    <property type="evidence" value="ECO:0007669"/>
    <property type="project" value="InterPro"/>
</dbReference>
<dbReference type="InterPro" id="IPR020568">
    <property type="entry name" value="Ribosomal_Su5_D2-typ_SF"/>
</dbReference>
<evidence type="ECO:0000313" key="8">
    <source>
        <dbReference type="EMBL" id="KRY54768.1"/>
    </source>
</evidence>
<dbReference type="CDD" id="cd00051">
    <property type="entry name" value="EFh"/>
    <property type="match status" value="1"/>
</dbReference>
<evidence type="ECO:0000256" key="6">
    <source>
        <dbReference type="ARBA" id="ARBA00062955"/>
    </source>
</evidence>
<dbReference type="EMBL" id="JYDI01000065">
    <property type="protein sequence ID" value="KRY54768.1"/>
    <property type="molecule type" value="Genomic_DNA"/>
</dbReference>
<dbReference type="InterPro" id="IPR014721">
    <property type="entry name" value="Ribsml_uS5_D2-typ_fold_subgr"/>
</dbReference>
<dbReference type="PROSITE" id="PS00018">
    <property type="entry name" value="EF_HAND_1"/>
    <property type="match status" value="1"/>
</dbReference>
<dbReference type="Proteomes" id="UP000054653">
    <property type="component" value="Unassembled WGS sequence"/>
</dbReference>
<name>A0A0V1CZW5_TRIBR</name>
<keyword evidence="5" id="KW-0687">Ribonucleoprotein</keyword>
<dbReference type="PROSITE" id="PS50222">
    <property type="entry name" value="EF_HAND_2"/>
    <property type="match status" value="2"/>
</dbReference>
<proteinExistence type="predicted"/>
<sequence>LHMENESILFLEMIYIFSNFSMTMMNRYVVKTVRLKMISRRLNSVAGEGVKELPDKLNIQPLSKSFVSSRKIVQISKAMAAYLKSATDRKIKMDIEIEKYELGKRHLANMMGFDADAITKEDIDNAIRYLFPSGLFSLKSRPIMKHPDELFPRIKSAEFDTDGRPFHFLFYTLNASFYQIMFDCAEKTDALQRYEDAQLRKGKFSSEEAHFDTTGTQWISREQLQTMLSENVSEVQYERFLSAMNHLTDQSYSLREKDFIMKFRRRMCDEATTLLTVSTPEILYDEWNRKYAVAVGKRRKHSATVKLYANETTGGGESTKAGAVRHGIALALCAFVSDETKMKLRLNGLLTWDRRRHERKKDKALMRQFQNDEENKSTFAVFVSVDCLQQGMASRVNRKGLNRKRFQRATSNIFAMFSQAQIQEFKEAFNMIDQNRDGFIDKEDLHDMFASLGKDVSDDILDSMINESPGTINFTVFLTLFGEKMTGTDPEEVIRNAFQCFDEEGTGYIKEEYLRELLTTMGDRYTNEQVDELFKDAPIKNNFFNYVEFARMLKHGAVDKDD</sequence>
<evidence type="ECO:0000256" key="2">
    <source>
        <dbReference type="ARBA" id="ARBA00022737"/>
    </source>
</evidence>
<dbReference type="GO" id="GO:0005840">
    <property type="term" value="C:ribosome"/>
    <property type="evidence" value="ECO:0007669"/>
    <property type="project" value="UniProtKB-KW"/>
</dbReference>
<evidence type="ECO:0000313" key="9">
    <source>
        <dbReference type="Proteomes" id="UP000054653"/>
    </source>
</evidence>
<dbReference type="Gene3D" id="1.10.238.10">
    <property type="entry name" value="EF-hand"/>
    <property type="match status" value="2"/>
</dbReference>
<reference evidence="8 9" key="1">
    <citation type="submission" date="2015-01" db="EMBL/GenBank/DDBJ databases">
        <title>Evolution of Trichinella species and genotypes.</title>
        <authorList>
            <person name="Korhonen P.K."/>
            <person name="Edoardo P."/>
            <person name="Giuseppe L.R."/>
            <person name="Gasser R.B."/>
        </authorList>
    </citation>
    <scope>NUCLEOTIDE SEQUENCE [LARGE SCALE GENOMIC DNA]</scope>
    <source>
        <strain evidence="8">ISS120</strain>
    </source>
</reference>
<dbReference type="GO" id="GO:1990904">
    <property type="term" value="C:ribonucleoprotein complex"/>
    <property type="evidence" value="ECO:0007669"/>
    <property type="project" value="UniProtKB-KW"/>
</dbReference>
<dbReference type="FunFam" id="1.10.238.10:FF:000007">
    <property type="entry name" value="Putative myosin regulatory light chain sqh"/>
    <property type="match status" value="1"/>
</dbReference>
<dbReference type="Gene3D" id="3.30.230.10">
    <property type="match status" value="1"/>
</dbReference>
<dbReference type="GO" id="GO:0003735">
    <property type="term" value="F:structural constituent of ribosome"/>
    <property type="evidence" value="ECO:0007669"/>
    <property type="project" value="InterPro"/>
</dbReference>
<protein>
    <submittedName>
        <fullName evidence="8">Putative myosin regulatory light chain</fullName>
    </submittedName>
</protein>
<evidence type="ECO:0000256" key="1">
    <source>
        <dbReference type="ARBA" id="ARBA00022723"/>
    </source>
</evidence>
<keyword evidence="9" id="KW-1185">Reference proteome</keyword>
<keyword evidence="4" id="KW-0689">Ribosomal protein</keyword>
<accession>A0A0V1CZW5</accession>
<evidence type="ECO:0000256" key="3">
    <source>
        <dbReference type="ARBA" id="ARBA00022837"/>
    </source>
</evidence>
<gene>
    <name evidence="8" type="primary">mlc-4</name>
    <name evidence="8" type="ORF">T03_7649</name>
</gene>
<dbReference type="InterPro" id="IPR018247">
    <property type="entry name" value="EF_Hand_1_Ca_BS"/>
</dbReference>
<dbReference type="Pfam" id="PF00380">
    <property type="entry name" value="Ribosomal_S9"/>
    <property type="match status" value="1"/>
</dbReference>
<evidence type="ECO:0000259" key="7">
    <source>
        <dbReference type="PROSITE" id="PS50222"/>
    </source>
</evidence>
<comment type="caution">
    <text evidence="8">The sequence shown here is derived from an EMBL/GenBank/DDBJ whole genome shotgun (WGS) entry which is preliminary data.</text>
</comment>
<dbReference type="PANTHER" id="PTHR23049">
    <property type="entry name" value="MYOSIN REGULATORY LIGHT CHAIN 2"/>
    <property type="match status" value="1"/>
</dbReference>